<reference evidence="2 3" key="1">
    <citation type="submission" date="2019-03" db="EMBL/GenBank/DDBJ databases">
        <title>Genomic Encyclopedia of Archaeal and Bacterial Type Strains, Phase II (KMG-II): from individual species to whole genera.</title>
        <authorList>
            <person name="Goeker M."/>
        </authorList>
    </citation>
    <scope>NUCLEOTIDE SEQUENCE [LARGE SCALE GENOMIC DNA]</scope>
    <source>
        <strain evidence="2 3">DSM 27697</strain>
    </source>
</reference>
<sequence>MKITEDVLPTTNPVLNIGALVEQSNDRIAEIKREQGVAITDKARNLGFLAFCLVGVGLVGLMAFQIIAGTVALLVGFGGLAFMFYAIRYLKLNDKHIKQKMQNRVIANMIEEAKTHKIETLTNLVIDSRNRLDAAREARNKMGGYVEKIKARLNESDQDASSYATKVQMAERVESAYEMVCGNVDRAGEAHKALTKKVEEYKEMAEFSDIVGDAMAFAKSNTGSLDEMLGMEAFAAIEQDFQEAMVSIENSVSDFEIDND</sequence>
<dbReference type="EMBL" id="SMFU01000007">
    <property type="protein sequence ID" value="TCK08580.1"/>
    <property type="molecule type" value="Genomic_DNA"/>
</dbReference>
<comment type="caution">
    <text evidence="2">The sequence shown here is derived from an EMBL/GenBank/DDBJ whole genome shotgun (WGS) entry which is preliminary data.</text>
</comment>
<accession>A0A4R1GN34</accession>
<proteinExistence type="predicted"/>
<evidence type="ECO:0000256" key="1">
    <source>
        <dbReference type="SAM" id="Phobius"/>
    </source>
</evidence>
<protein>
    <submittedName>
        <fullName evidence="2">Uncharacterized protein</fullName>
    </submittedName>
</protein>
<feature type="transmembrane region" description="Helical" evidence="1">
    <location>
        <begin position="46"/>
        <end position="67"/>
    </location>
</feature>
<keyword evidence="1" id="KW-1133">Transmembrane helix</keyword>
<evidence type="ECO:0000313" key="2">
    <source>
        <dbReference type="EMBL" id="TCK08580.1"/>
    </source>
</evidence>
<organism evidence="2 3">
    <name type="scientific">Marinobacterium mangrovicola</name>
    <dbReference type="NCBI Taxonomy" id="1476959"/>
    <lineage>
        <taxon>Bacteria</taxon>
        <taxon>Pseudomonadati</taxon>
        <taxon>Pseudomonadota</taxon>
        <taxon>Gammaproteobacteria</taxon>
        <taxon>Oceanospirillales</taxon>
        <taxon>Oceanospirillaceae</taxon>
        <taxon>Marinobacterium</taxon>
    </lineage>
</organism>
<evidence type="ECO:0000313" key="3">
    <source>
        <dbReference type="Proteomes" id="UP000294546"/>
    </source>
</evidence>
<keyword evidence="1" id="KW-0812">Transmembrane</keyword>
<dbReference type="OrthoDB" id="7058484at2"/>
<feature type="transmembrane region" description="Helical" evidence="1">
    <location>
        <begin position="73"/>
        <end position="90"/>
    </location>
</feature>
<name>A0A4R1GN34_9GAMM</name>
<keyword evidence="1" id="KW-0472">Membrane</keyword>
<gene>
    <name evidence="2" type="ORF">CLV83_0667</name>
</gene>
<dbReference type="AlphaFoldDB" id="A0A4R1GN34"/>
<dbReference type="Proteomes" id="UP000294546">
    <property type="component" value="Unassembled WGS sequence"/>
</dbReference>
<keyword evidence="3" id="KW-1185">Reference proteome</keyword>